<name>A0ABX2UFD8_9LACO</name>
<dbReference type="EMBL" id="LXND01000052">
    <property type="protein sequence ID" value="OAD63915.1"/>
    <property type="molecule type" value="Genomic_DNA"/>
</dbReference>
<dbReference type="PROSITE" id="PS50932">
    <property type="entry name" value="HTH_LACI_2"/>
    <property type="match status" value="1"/>
</dbReference>
<evidence type="ECO:0000256" key="2">
    <source>
        <dbReference type="ARBA" id="ARBA00023125"/>
    </source>
</evidence>
<keyword evidence="3" id="KW-0804">Transcription</keyword>
<dbReference type="PANTHER" id="PTHR30146:SF149">
    <property type="entry name" value="HTH-TYPE TRANSCRIPTIONAL REGULATOR EBGR"/>
    <property type="match status" value="1"/>
</dbReference>
<dbReference type="SUPFAM" id="SSF47413">
    <property type="entry name" value="lambda repressor-like DNA-binding domains"/>
    <property type="match status" value="1"/>
</dbReference>
<comment type="caution">
    <text evidence="5">The sequence shown here is derived from an EMBL/GenBank/DDBJ whole genome shotgun (WGS) entry which is preliminary data.</text>
</comment>
<evidence type="ECO:0000259" key="4">
    <source>
        <dbReference type="PROSITE" id="PS50932"/>
    </source>
</evidence>
<keyword evidence="1" id="KW-0805">Transcription regulation</keyword>
<evidence type="ECO:0000256" key="1">
    <source>
        <dbReference type="ARBA" id="ARBA00023015"/>
    </source>
</evidence>
<dbReference type="PRINTS" id="PR00036">
    <property type="entry name" value="HTHLACI"/>
</dbReference>
<dbReference type="PROSITE" id="PS00356">
    <property type="entry name" value="HTH_LACI_1"/>
    <property type="match status" value="1"/>
</dbReference>
<evidence type="ECO:0000313" key="5">
    <source>
        <dbReference type="EMBL" id="OAD63915.1"/>
    </source>
</evidence>
<dbReference type="InterPro" id="IPR028082">
    <property type="entry name" value="Peripla_BP_I"/>
</dbReference>
<organism evidence="5 6">
    <name type="scientific">Pediococcus parvulus</name>
    <dbReference type="NCBI Taxonomy" id="54062"/>
    <lineage>
        <taxon>Bacteria</taxon>
        <taxon>Bacillati</taxon>
        <taxon>Bacillota</taxon>
        <taxon>Bacilli</taxon>
        <taxon>Lactobacillales</taxon>
        <taxon>Lactobacillaceae</taxon>
        <taxon>Pediococcus</taxon>
    </lineage>
</organism>
<evidence type="ECO:0000313" key="6">
    <source>
        <dbReference type="Proteomes" id="UP000077280"/>
    </source>
</evidence>
<keyword evidence="2" id="KW-0238">DNA-binding</keyword>
<dbReference type="Pfam" id="PF13377">
    <property type="entry name" value="Peripla_BP_3"/>
    <property type="match status" value="1"/>
</dbReference>
<dbReference type="InterPro" id="IPR000843">
    <property type="entry name" value="HTH_LacI"/>
</dbReference>
<dbReference type="InterPro" id="IPR010982">
    <property type="entry name" value="Lambda_DNA-bd_dom_sf"/>
</dbReference>
<keyword evidence="6" id="KW-1185">Reference proteome</keyword>
<evidence type="ECO:0000256" key="3">
    <source>
        <dbReference type="ARBA" id="ARBA00023163"/>
    </source>
</evidence>
<dbReference type="Pfam" id="PF00356">
    <property type="entry name" value="LacI"/>
    <property type="match status" value="1"/>
</dbReference>
<dbReference type="CDD" id="cd01392">
    <property type="entry name" value="HTH_LacI"/>
    <property type="match status" value="1"/>
</dbReference>
<gene>
    <name evidence="5" type="ORF">A7K95_07570</name>
</gene>
<dbReference type="Gene3D" id="3.40.50.2300">
    <property type="match status" value="2"/>
</dbReference>
<accession>A0ABX2UFD8</accession>
<sequence>MATINDIARLAGVSKSTVSRVLNGDSTLAVSQNTRKNIFEAAEQLSYDKYKTKHKTNGTIAVVLSYKESEELDDAYFMSVRIAIDNRLTDSNYRFKHFFQGDYESKNLESQSYIGIIAVGFFGKKTIQALKNLQKPIVFVSTDTLLDNLDCVVTDFTSSVARTTNHLLDKGISEIGILVAKRSHHHLITYENDPQRFLVKSFLECEEVFNPNYFFIAEEYTAKSGYQAMRGIIHTLGSKLPKAFLIGSDAIAIGAMRALSEQKIAVPEQVSIIGFNDITSAKYVNPSLSTVHISRYGMAKAAFDLLNEQFQKRDMVPRKVTIGTSLIIRDSSV</sequence>
<protein>
    <recommendedName>
        <fullName evidence="4">HTH lacI-type domain-containing protein</fullName>
    </recommendedName>
</protein>
<dbReference type="CDD" id="cd01544">
    <property type="entry name" value="PBP1_GalR"/>
    <property type="match status" value="1"/>
</dbReference>
<reference evidence="5 6" key="1">
    <citation type="submission" date="2016-05" db="EMBL/GenBank/DDBJ databases">
        <title>Draft genome sequence of Pediococcus parvulus 2.6, a probiotic beta-glucan producer strain.</title>
        <authorList>
            <person name="Mohedano M.L."/>
            <person name="Perez-Ramos A."/>
            <person name="Duenas M.T."/>
            <person name="Lamontanara A."/>
            <person name="Orru L."/>
            <person name="Spano G."/>
            <person name="Capozzi V."/>
            <person name="Lopez P."/>
        </authorList>
    </citation>
    <scope>NUCLEOTIDE SEQUENCE [LARGE SCALE GENOMIC DNA]</scope>
    <source>
        <strain evidence="5 6">2.6</strain>
    </source>
</reference>
<dbReference type="Gene3D" id="1.10.260.40">
    <property type="entry name" value="lambda repressor-like DNA-binding domains"/>
    <property type="match status" value="1"/>
</dbReference>
<proteinExistence type="predicted"/>
<dbReference type="SMART" id="SM00354">
    <property type="entry name" value="HTH_LACI"/>
    <property type="match status" value="1"/>
</dbReference>
<dbReference type="InterPro" id="IPR046335">
    <property type="entry name" value="LacI/GalR-like_sensor"/>
</dbReference>
<feature type="domain" description="HTH lacI-type" evidence="4">
    <location>
        <begin position="2"/>
        <end position="47"/>
    </location>
</feature>
<dbReference type="PANTHER" id="PTHR30146">
    <property type="entry name" value="LACI-RELATED TRANSCRIPTIONAL REPRESSOR"/>
    <property type="match status" value="1"/>
</dbReference>
<dbReference type="SUPFAM" id="SSF53822">
    <property type="entry name" value="Periplasmic binding protein-like I"/>
    <property type="match status" value="1"/>
</dbReference>
<dbReference type="Proteomes" id="UP000077280">
    <property type="component" value="Unassembled WGS sequence"/>
</dbReference>